<keyword evidence="3" id="KW-1185">Reference proteome</keyword>
<proteinExistence type="predicted"/>
<dbReference type="AlphaFoldDB" id="A0A556UGA7"/>
<protein>
    <submittedName>
        <fullName evidence="2">Uncharacterized protein</fullName>
    </submittedName>
</protein>
<reference evidence="2 3" key="1">
    <citation type="journal article" date="2019" name="Genome Biol. Evol.">
        <title>Whole-Genome Sequencing of the Giant Devil Catfish, Bagarius yarrelli.</title>
        <authorList>
            <person name="Jiang W."/>
            <person name="Lv Y."/>
            <person name="Cheng L."/>
            <person name="Yang K."/>
            <person name="Chao B."/>
            <person name="Wang X."/>
            <person name="Li Y."/>
            <person name="Pan X."/>
            <person name="You X."/>
            <person name="Zhang Y."/>
            <person name="Yang J."/>
            <person name="Li J."/>
            <person name="Zhang X."/>
            <person name="Liu S."/>
            <person name="Sun C."/>
            <person name="Yang J."/>
            <person name="Shi Q."/>
        </authorList>
    </citation>
    <scope>NUCLEOTIDE SEQUENCE [LARGE SCALE GENOMIC DNA]</scope>
    <source>
        <strain evidence="2">JWS20170419001</strain>
        <tissue evidence="2">Muscle</tissue>
    </source>
</reference>
<feature type="compositionally biased region" description="Basic residues" evidence="1">
    <location>
        <begin position="333"/>
        <end position="342"/>
    </location>
</feature>
<accession>A0A556UGA7</accession>
<dbReference type="PANTHER" id="PTHR22397:SF2">
    <property type="entry name" value="JUNCTIONAL SARCOPLASMIC RETICULUM PROTEIN 1"/>
    <property type="match status" value="1"/>
</dbReference>
<organism evidence="2 3">
    <name type="scientific">Bagarius yarrelli</name>
    <name type="common">Goonch</name>
    <name type="synonym">Bagrus yarrelli</name>
    <dbReference type="NCBI Taxonomy" id="175774"/>
    <lineage>
        <taxon>Eukaryota</taxon>
        <taxon>Metazoa</taxon>
        <taxon>Chordata</taxon>
        <taxon>Craniata</taxon>
        <taxon>Vertebrata</taxon>
        <taxon>Euteleostomi</taxon>
        <taxon>Actinopterygii</taxon>
        <taxon>Neopterygii</taxon>
        <taxon>Teleostei</taxon>
        <taxon>Ostariophysi</taxon>
        <taxon>Siluriformes</taxon>
        <taxon>Sisoridae</taxon>
        <taxon>Sisorinae</taxon>
        <taxon>Bagarius</taxon>
    </lineage>
</organism>
<feature type="region of interest" description="Disordered" evidence="1">
    <location>
        <begin position="34"/>
        <end position="58"/>
    </location>
</feature>
<dbReference type="Pfam" id="PF15312">
    <property type="entry name" value="JSRP"/>
    <property type="match status" value="1"/>
</dbReference>
<feature type="region of interest" description="Disordered" evidence="1">
    <location>
        <begin position="247"/>
        <end position="342"/>
    </location>
</feature>
<name>A0A556UGA7_BAGYA</name>
<dbReference type="InterPro" id="IPR026178">
    <property type="entry name" value="JSRP1"/>
</dbReference>
<dbReference type="Proteomes" id="UP000319801">
    <property type="component" value="Unassembled WGS sequence"/>
</dbReference>
<evidence type="ECO:0000256" key="1">
    <source>
        <dbReference type="SAM" id="MobiDB-lite"/>
    </source>
</evidence>
<evidence type="ECO:0000313" key="2">
    <source>
        <dbReference type="EMBL" id="TSP09111.1"/>
    </source>
</evidence>
<comment type="caution">
    <text evidence="2">The sequence shown here is derived from an EMBL/GenBank/DDBJ whole genome shotgun (WGS) entry which is preliminary data.</text>
</comment>
<dbReference type="OrthoDB" id="9908757at2759"/>
<feature type="compositionally biased region" description="Polar residues" evidence="1">
    <location>
        <begin position="46"/>
        <end position="58"/>
    </location>
</feature>
<feature type="compositionally biased region" description="Acidic residues" evidence="1">
    <location>
        <begin position="247"/>
        <end position="256"/>
    </location>
</feature>
<dbReference type="EMBL" id="VCAZ01000073">
    <property type="protein sequence ID" value="TSP09111.1"/>
    <property type="molecule type" value="Genomic_DNA"/>
</dbReference>
<gene>
    <name evidence="2" type="ORF">Baya_10733</name>
</gene>
<evidence type="ECO:0000313" key="3">
    <source>
        <dbReference type="Proteomes" id="UP000319801"/>
    </source>
</evidence>
<feature type="compositionally biased region" description="Basic and acidic residues" evidence="1">
    <location>
        <begin position="275"/>
        <end position="289"/>
    </location>
</feature>
<sequence>MNQCKKPLEDHNRNISQPVRCLFRQNNLCHKREVGSPFTLGPAEKNPTSPTPSKESTQCSMWQKDQSKPVQIETAAMSMHEPTLKTSDKAFLGSSILLALGFSPKPQPCHALSHALGEGSKMDESTFETFDEELGDVPQPKPLRQSRRPVPLRKSLSIQNVAQIEAPWEGVTLNRCLFIVITILVLTSGCQRLHEFLRGRKEGSDFESMGTALNVRHTAVKKYHVRTPEPETSLWDTFLWWVSEDEDDDDDDDEDDSGRGRSNKMKATGGLRHKAITDRSLLKGGEGRFKARRNKARQDEEESQENVTRLRTKKLEKEEEEREEQEDKAKQVTSKKSKKKTT</sequence>
<dbReference type="PANTHER" id="PTHR22397">
    <property type="entry name" value="JUNCTIONAL SARCOPLASMIC RETICULUM PROTEIN 1"/>
    <property type="match status" value="1"/>
</dbReference>